<dbReference type="PANTHER" id="PTHR46577">
    <property type="entry name" value="HTH-TYPE TRANSCRIPTIONAL REGULATORY PROTEIN GABR"/>
    <property type="match status" value="1"/>
</dbReference>
<dbReference type="InterPro" id="IPR036390">
    <property type="entry name" value="WH_DNA-bd_sf"/>
</dbReference>
<accession>A0AAD0QUH8</accession>
<evidence type="ECO:0000256" key="3">
    <source>
        <dbReference type="ARBA" id="ARBA00023015"/>
    </source>
</evidence>
<keyword evidence="4" id="KW-0238">DNA-binding</keyword>
<dbReference type="InterPro" id="IPR015422">
    <property type="entry name" value="PyrdxlP-dep_Trfase_small"/>
</dbReference>
<organism evidence="7 8">
    <name type="scientific">Pseudomonas plecoglossicida</name>
    <dbReference type="NCBI Taxonomy" id="70775"/>
    <lineage>
        <taxon>Bacteria</taxon>
        <taxon>Pseudomonadati</taxon>
        <taxon>Pseudomonadota</taxon>
        <taxon>Gammaproteobacteria</taxon>
        <taxon>Pseudomonadales</taxon>
        <taxon>Pseudomonadaceae</taxon>
        <taxon>Pseudomonas</taxon>
    </lineage>
</organism>
<dbReference type="Gene3D" id="3.40.640.10">
    <property type="entry name" value="Type I PLP-dependent aspartate aminotransferase-like (Major domain)"/>
    <property type="match status" value="1"/>
</dbReference>
<feature type="domain" description="HTH gntR-type" evidence="6">
    <location>
        <begin position="4"/>
        <end position="72"/>
    </location>
</feature>
<dbReference type="Gene3D" id="1.10.10.10">
    <property type="entry name" value="Winged helix-like DNA-binding domain superfamily/Winged helix DNA-binding domain"/>
    <property type="match status" value="1"/>
</dbReference>
<keyword evidence="5" id="KW-0804">Transcription</keyword>
<dbReference type="InterPro" id="IPR051446">
    <property type="entry name" value="HTH_trans_reg/aminotransferase"/>
</dbReference>
<evidence type="ECO:0000256" key="4">
    <source>
        <dbReference type="ARBA" id="ARBA00023125"/>
    </source>
</evidence>
<evidence type="ECO:0000256" key="5">
    <source>
        <dbReference type="ARBA" id="ARBA00023163"/>
    </source>
</evidence>
<evidence type="ECO:0000313" key="8">
    <source>
        <dbReference type="Proteomes" id="UP000256503"/>
    </source>
</evidence>
<evidence type="ECO:0000256" key="1">
    <source>
        <dbReference type="ARBA" id="ARBA00005384"/>
    </source>
</evidence>
<evidence type="ECO:0000256" key="2">
    <source>
        <dbReference type="ARBA" id="ARBA00022898"/>
    </source>
</evidence>
<evidence type="ECO:0000259" key="6">
    <source>
        <dbReference type="PROSITE" id="PS50949"/>
    </source>
</evidence>
<dbReference type="Pfam" id="PF00392">
    <property type="entry name" value="GntR"/>
    <property type="match status" value="1"/>
</dbReference>
<dbReference type="SUPFAM" id="SSF53383">
    <property type="entry name" value="PLP-dependent transferases"/>
    <property type="match status" value="1"/>
</dbReference>
<dbReference type="SUPFAM" id="SSF46785">
    <property type="entry name" value="Winged helix' DNA-binding domain"/>
    <property type="match status" value="1"/>
</dbReference>
<dbReference type="PROSITE" id="PS50949">
    <property type="entry name" value="HTH_GNTR"/>
    <property type="match status" value="1"/>
</dbReference>
<name>A0AAD0QUH8_PSEDL</name>
<dbReference type="InterPro" id="IPR015421">
    <property type="entry name" value="PyrdxlP-dep_Trfase_major"/>
</dbReference>
<proteinExistence type="inferred from homology"/>
<dbReference type="InterPro" id="IPR015424">
    <property type="entry name" value="PyrdxlP-dep_Trfase"/>
</dbReference>
<dbReference type="InterPro" id="IPR036388">
    <property type="entry name" value="WH-like_DNA-bd_sf"/>
</dbReference>
<dbReference type="Proteomes" id="UP000256503">
    <property type="component" value="Chromosome"/>
</dbReference>
<keyword evidence="3" id="KW-0805">Transcription regulation</keyword>
<dbReference type="AlphaFoldDB" id="A0AAD0QUH8"/>
<dbReference type="GO" id="GO:0003677">
    <property type="term" value="F:DNA binding"/>
    <property type="evidence" value="ECO:0007669"/>
    <property type="project" value="UniProtKB-KW"/>
</dbReference>
<gene>
    <name evidence="7" type="ORF">DVB73_01240</name>
</gene>
<comment type="similarity">
    <text evidence="1">In the C-terminal section; belongs to the class-I pyridoxal-phosphate-dependent aminotransferase family.</text>
</comment>
<dbReference type="Gene3D" id="3.90.1150.10">
    <property type="entry name" value="Aspartate Aminotransferase, domain 1"/>
    <property type="match status" value="1"/>
</dbReference>
<dbReference type="InterPro" id="IPR000524">
    <property type="entry name" value="Tscrpt_reg_HTH_GntR"/>
</dbReference>
<reference evidence="7 8" key="1">
    <citation type="submission" date="2018-07" db="EMBL/GenBank/DDBJ databases">
        <title>Complete genome sequence of a Pseudomonas plecoglossicida strain pathogenic to the marine fish, Larimichthys crocea.</title>
        <authorList>
            <person name="Tao Z."/>
        </authorList>
    </citation>
    <scope>NUCLEOTIDE SEQUENCE [LARGE SCALE GENOMIC DNA]</scope>
    <source>
        <strain evidence="7 8">XSDHY-P</strain>
    </source>
</reference>
<dbReference type="GeneID" id="49612030"/>
<evidence type="ECO:0000313" key="7">
    <source>
        <dbReference type="EMBL" id="AXM94547.1"/>
    </source>
</evidence>
<dbReference type="CDD" id="cd07377">
    <property type="entry name" value="WHTH_GntR"/>
    <property type="match status" value="1"/>
</dbReference>
<dbReference type="RefSeq" id="WP_016395011.1">
    <property type="nucleotide sequence ID" value="NZ_CP031146.1"/>
</dbReference>
<dbReference type="GO" id="GO:0003700">
    <property type="term" value="F:DNA-binding transcription factor activity"/>
    <property type="evidence" value="ECO:0007669"/>
    <property type="project" value="InterPro"/>
</dbReference>
<protein>
    <submittedName>
        <fullName evidence="7">GntR family transcriptional regulator</fullName>
    </submittedName>
</protein>
<dbReference type="PANTHER" id="PTHR46577:SF2">
    <property type="entry name" value="TRANSCRIPTIONAL REGULATORY PROTEIN"/>
    <property type="match status" value="1"/>
</dbReference>
<sequence>MGREFAYHKVYRYLQALIDQAERGGEPRLPSLRALARRLRVSLATVQAAYSLLENEGRVRSVAKSGYFVQPSVKLGGARLGRCPEPVLPSLERTLFAHERRLARQRAQALPVPPSIAGARLREVLAQRYSRSGSQPWKPEHVHLGPDVQALLETLLAVLALQGGMVLVTSPCCWRLLQVLQRAGMQVLEMPQGSHGGFDLGSLAQLLEQGSVRMLVMPSCLGLPGGRMIVSHDQQQVARLLARQPVWLLENDLDSERCFNPPGARLRDWVDQRWLLVLGSLEAVVGAEAPYAYVLGRHPALGEAFDRRAYQLPPLRQQALAQMFAKGEIDDHLNRLRVDQSLRMRQFCQQLQVHLGGQLDFAMPEGGNAVWVRLLQPVPVDRLVAAMAGTALAVIAGARFSVQGRYQHCLLLTWTGHGSAALREALCRLGDALAQDGGRHSSAGLIALGQGEQ</sequence>
<keyword evidence="2" id="KW-0663">Pyridoxal phosphate</keyword>
<dbReference type="SMART" id="SM00345">
    <property type="entry name" value="HTH_GNTR"/>
    <property type="match status" value="1"/>
</dbReference>
<dbReference type="EMBL" id="CP031146">
    <property type="protein sequence ID" value="AXM94547.1"/>
    <property type="molecule type" value="Genomic_DNA"/>
</dbReference>